<reference evidence="10 11" key="1">
    <citation type="submission" date="2015-01" db="EMBL/GenBank/DDBJ databases">
        <title>Vibrio sp. C94 JCM 19241 whole genome shotgun sequence.</title>
        <authorList>
            <person name="Sawabe T."/>
            <person name="Meirelles P."/>
            <person name="Feng G."/>
            <person name="Sayaka M."/>
            <person name="Hattori M."/>
            <person name="Ohkuma M."/>
        </authorList>
    </citation>
    <scope>NUCLEOTIDE SEQUENCE [LARGE SCALE GENOMIC DNA]</scope>
    <source>
        <strain evidence="11">JCM 19241</strain>
    </source>
</reference>
<evidence type="ECO:0000256" key="5">
    <source>
        <dbReference type="ARBA" id="ARBA00022989"/>
    </source>
</evidence>
<dbReference type="InterPro" id="IPR006153">
    <property type="entry name" value="Cation/H_exchanger_TM"/>
</dbReference>
<organism evidence="10 11">
    <name type="scientific">Vibrio ishigakensis</name>
    <dbReference type="NCBI Taxonomy" id="1481914"/>
    <lineage>
        <taxon>Bacteria</taxon>
        <taxon>Pseudomonadati</taxon>
        <taxon>Pseudomonadota</taxon>
        <taxon>Gammaproteobacteria</taxon>
        <taxon>Vibrionales</taxon>
        <taxon>Vibrionaceae</taxon>
        <taxon>Vibrio</taxon>
    </lineage>
</organism>
<accession>A0A0B8QGZ7</accession>
<evidence type="ECO:0000256" key="3">
    <source>
        <dbReference type="ARBA" id="ARBA00022449"/>
    </source>
</evidence>
<keyword evidence="6" id="KW-0406">Ion transport</keyword>
<feature type="transmembrane region" description="Helical" evidence="8">
    <location>
        <begin position="103"/>
        <end position="121"/>
    </location>
</feature>
<reference evidence="10 11" key="2">
    <citation type="submission" date="2015-01" db="EMBL/GenBank/DDBJ databases">
        <authorList>
            <consortium name="NBRP consortium"/>
            <person name="Sawabe T."/>
            <person name="Meirelles P."/>
            <person name="Feng G."/>
            <person name="Sayaka M."/>
            <person name="Hattori M."/>
            <person name="Ohkuma M."/>
        </authorList>
    </citation>
    <scope>NUCLEOTIDE SEQUENCE [LARGE SCALE GENOMIC DNA]</scope>
    <source>
        <strain evidence="11">JCM 19241</strain>
    </source>
</reference>
<evidence type="ECO:0000259" key="9">
    <source>
        <dbReference type="Pfam" id="PF00999"/>
    </source>
</evidence>
<keyword evidence="4 8" id="KW-0812">Transmembrane</keyword>
<dbReference type="GO" id="GO:0015297">
    <property type="term" value="F:antiporter activity"/>
    <property type="evidence" value="ECO:0007669"/>
    <property type="project" value="UniProtKB-KW"/>
</dbReference>
<feature type="transmembrane region" description="Helical" evidence="8">
    <location>
        <begin position="156"/>
        <end position="173"/>
    </location>
</feature>
<dbReference type="GO" id="GO:1902600">
    <property type="term" value="P:proton transmembrane transport"/>
    <property type="evidence" value="ECO:0007669"/>
    <property type="project" value="InterPro"/>
</dbReference>
<proteinExistence type="predicted"/>
<dbReference type="Pfam" id="PF00999">
    <property type="entry name" value="Na_H_Exchanger"/>
    <property type="match status" value="1"/>
</dbReference>
<evidence type="ECO:0000256" key="2">
    <source>
        <dbReference type="ARBA" id="ARBA00022448"/>
    </source>
</evidence>
<comment type="caution">
    <text evidence="10">The sequence shown here is derived from an EMBL/GenBank/DDBJ whole genome shotgun (WGS) entry which is preliminary data.</text>
</comment>
<evidence type="ECO:0000313" key="11">
    <source>
        <dbReference type="Proteomes" id="UP000031666"/>
    </source>
</evidence>
<keyword evidence="2" id="KW-0813">Transport</keyword>
<feature type="transmembrane region" description="Helical" evidence="8">
    <location>
        <begin position="185"/>
        <end position="203"/>
    </location>
</feature>
<evidence type="ECO:0000256" key="6">
    <source>
        <dbReference type="ARBA" id="ARBA00023065"/>
    </source>
</evidence>
<sequence>MLSLGLPGAILLGFAGAALLFPQLSLIEAGILGTMLAATDAALGKAVITNEKVPAEVREGLNVESGLNDGLCVPILLVLIAMGSSAHAEVSGSHALMLVAEELGIGLVVGLGFAFIGAKLLTLSAQKEWLSEVWVQLTVATLALASFGVAQTLHGSGYIAAFSGGLLFGHLHEKHTHKLVLTTESIAELFAMLTWILFGAAVVSQVFDLFNSTIILYAAISLTLVRMLPIYLSFLGTDVQCSATVHGLVRSARSSEYRVCSDCYRGRVTGCPIYCSSGHLHRIHEFGSARHYRKTTGQSDWQIKRNATSTEVAF</sequence>
<feature type="transmembrane region" description="Helical" evidence="8">
    <location>
        <begin position="209"/>
        <end position="228"/>
    </location>
</feature>
<dbReference type="STRING" id="1481914.JCM19241_3894"/>
<dbReference type="Proteomes" id="UP000031666">
    <property type="component" value="Unassembled WGS sequence"/>
</dbReference>
<evidence type="ECO:0000256" key="1">
    <source>
        <dbReference type="ARBA" id="ARBA00004651"/>
    </source>
</evidence>
<dbReference type="EMBL" id="BBSC01000006">
    <property type="protein sequence ID" value="GAM76357.1"/>
    <property type="molecule type" value="Genomic_DNA"/>
</dbReference>
<evidence type="ECO:0000256" key="7">
    <source>
        <dbReference type="ARBA" id="ARBA00023136"/>
    </source>
</evidence>
<comment type="subcellular location">
    <subcellularLocation>
        <location evidence="1">Cell membrane</location>
        <topology evidence="1">Multi-pass membrane protein</topology>
    </subcellularLocation>
</comment>
<keyword evidence="7 8" id="KW-0472">Membrane</keyword>
<name>A0A0B8QGZ7_9VIBR</name>
<dbReference type="GO" id="GO:0005886">
    <property type="term" value="C:plasma membrane"/>
    <property type="evidence" value="ECO:0007669"/>
    <property type="project" value="UniProtKB-SubCell"/>
</dbReference>
<feature type="domain" description="Cation/H+ exchanger transmembrane" evidence="9">
    <location>
        <begin position="2"/>
        <end position="235"/>
    </location>
</feature>
<dbReference type="PANTHER" id="PTHR32507:SF8">
    <property type="entry name" value="CNH1P"/>
    <property type="match status" value="1"/>
</dbReference>
<evidence type="ECO:0000256" key="8">
    <source>
        <dbReference type="SAM" id="Phobius"/>
    </source>
</evidence>
<dbReference type="AlphaFoldDB" id="A0A0B8QGZ7"/>
<gene>
    <name evidence="10" type="ORF">JCM19241_3894</name>
</gene>
<evidence type="ECO:0000313" key="10">
    <source>
        <dbReference type="EMBL" id="GAM76357.1"/>
    </source>
</evidence>
<evidence type="ECO:0000256" key="4">
    <source>
        <dbReference type="ARBA" id="ARBA00022692"/>
    </source>
</evidence>
<dbReference type="PANTHER" id="PTHR32507">
    <property type="entry name" value="NA(+)/H(+) ANTIPORTER 1"/>
    <property type="match status" value="1"/>
</dbReference>
<keyword evidence="3" id="KW-0050">Antiport</keyword>
<keyword evidence="5 8" id="KW-1133">Transmembrane helix</keyword>
<protein>
    <submittedName>
        <fullName evidence="10">Na+/H+ antiporter</fullName>
    </submittedName>
</protein>